<dbReference type="HOGENOM" id="CLU_2552401_0_0_11"/>
<proteinExistence type="predicted"/>
<gene>
    <name evidence="1" type="ORF">HMPREF9452_00961</name>
</gene>
<sequence>MNTESIGGLSLKSGFWEIRPAFKDDPHDPRGLHLSRSVVGLARDSQGRIYDRVRIIFASRLVWGAMFLDLFTESAPYMLACR</sequence>
<accession>G1WHZ8</accession>
<name>G1WHZ8_9ACTN</name>
<dbReference type="PATRIC" id="fig|742742.3.peg.926"/>
<evidence type="ECO:0000313" key="2">
    <source>
        <dbReference type="Proteomes" id="UP000004830"/>
    </source>
</evidence>
<protein>
    <submittedName>
        <fullName evidence="1">Uncharacterized protein</fullName>
    </submittedName>
</protein>
<reference evidence="1 2" key="1">
    <citation type="submission" date="2011-06" db="EMBL/GenBank/DDBJ databases">
        <title>The Genome Sequence of Collinsella tanakaei YIT 12063.</title>
        <authorList>
            <consortium name="The Broad Institute Genome Sequencing Platform"/>
            <person name="Earl A."/>
            <person name="Ward D."/>
            <person name="Feldgarden M."/>
            <person name="Gevers D."/>
            <person name="Morotomi M."/>
            <person name="Young S.K."/>
            <person name="Zeng Q."/>
            <person name="Gargeya S."/>
            <person name="Fitzgerald M."/>
            <person name="Haas B."/>
            <person name="Abouelleil A."/>
            <person name="Alvarado L."/>
            <person name="Arachchi H.M."/>
            <person name="Berlin A."/>
            <person name="Brown A."/>
            <person name="Chapman S.B."/>
            <person name="Chen Z."/>
            <person name="Dunbar C."/>
            <person name="Freedman E."/>
            <person name="Gearin G."/>
            <person name="Gellesch M."/>
            <person name="Goldberg J."/>
            <person name="Griggs A."/>
            <person name="Gujja S."/>
            <person name="Heiman D."/>
            <person name="Howarth C."/>
            <person name="Larson L."/>
            <person name="Lui A."/>
            <person name="MacDonald P.J.P."/>
            <person name="Mehta T."/>
            <person name="Montmayeur A."/>
            <person name="Murphy C."/>
            <person name="Neiman D."/>
            <person name="Pearson M."/>
            <person name="Priest M."/>
            <person name="Roberts A."/>
            <person name="Saif S."/>
            <person name="Shea T."/>
            <person name="Shenoy N."/>
            <person name="Sisk P."/>
            <person name="Stolte C."/>
            <person name="Sykes S."/>
            <person name="Wortman J."/>
            <person name="Nusbaum C."/>
            <person name="Birren B."/>
        </authorList>
    </citation>
    <scope>NUCLEOTIDE SEQUENCE [LARGE SCALE GENOMIC DNA]</scope>
    <source>
        <strain evidence="1 2">YIT 12063</strain>
    </source>
</reference>
<dbReference type="Proteomes" id="UP000004830">
    <property type="component" value="Unassembled WGS sequence"/>
</dbReference>
<comment type="caution">
    <text evidence="1">The sequence shown here is derived from an EMBL/GenBank/DDBJ whole genome shotgun (WGS) entry which is preliminary data.</text>
</comment>
<evidence type="ECO:0000313" key="1">
    <source>
        <dbReference type="EMBL" id="EGX71573.1"/>
    </source>
</evidence>
<organism evidence="1 2">
    <name type="scientific">Collinsella tanakaei YIT 12063</name>
    <dbReference type="NCBI Taxonomy" id="742742"/>
    <lineage>
        <taxon>Bacteria</taxon>
        <taxon>Bacillati</taxon>
        <taxon>Actinomycetota</taxon>
        <taxon>Coriobacteriia</taxon>
        <taxon>Coriobacteriales</taxon>
        <taxon>Coriobacteriaceae</taxon>
        <taxon>Collinsella</taxon>
    </lineage>
</organism>
<keyword evidence="2" id="KW-1185">Reference proteome</keyword>
<dbReference type="EMBL" id="ADLS01000011">
    <property type="protein sequence ID" value="EGX71573.1"/>
    <property type="molecule type" value="Genomic_DNA"/>
</dbReference>
<dbReference type="AlphaFoldDB" id="G1WHZ8"/>